<sequence length="129" mass="14842">MTVRLLPLSQMSCSGLEEDDFRRCCRLLLQRSEQLRDGWSWEAVQGSEEGYLRKTALRPAGVAPTRDRSGSGSDSVTPASSQSQEEEEKEEEEEEEEEEKEKKEKKEEEEVKHETRQHLSKQQALTSDL</sequence>
<comment type="caution">
    <text evidence="2">The sequence shown here is derived from an EMBL/GenBank/DDBJ whole genome shotgun (WGS) entry which is preliminary data.</text>
</comment>
<dbReference type="AlphaFoldDB" id="A0A4Z2FG49"/>
<evidence type="ECO:0000313" key="2">
    <source>
        <dbReference type="EMBL" id="TNN39870.1"/>
    </source>
</evidence>
<feature type="compositionally biased region" description="Polar residues" evidence="1">
    <location>
        <begin position="70"/>
        <end position="83"/>
    </location>
</feature>
<feature type="compositionally biased region" description="Acidic residues" evidence="1">
    <location>
        <begin position="84"/>
        <end position="99"/>
    </location>
</feature>
<evidence type="ECO:0000313" key="3">
    <source>
        <dbReference type="Proteomes" id="UP000314294"/>
    </source>
</evidence>
<feature type="region of interest" description="Disordered" evidence="1">
    <location>
        <begin position="55"/>
        <end position="129"/>
    </location>
</feature>
<dbReference type="EMBL" id="SRLO01001240">
    <property type="protein sequence ID" value="TNN39870.1"/>
    <property type="molecule type" value="Genomic_DNA"/>
</dbReference>
<feature type="compositionally biased region" description="Polar residues" evidence="1">
    <location>
        <begin position="120"/>
        <end position="129"/>
    </location>
</feature>
<name>A0A4Z2FG49_9TELE</name>
<reference evidence="2 3" key="1">
    <citation type="submission" date="2019-03" db="EMBL/GenBank/DDBJ databases">
        <title>First draft genome of Liparis tanakae, snailfish: a comprehensive survey of snailfish specific genes.</title>
        <authorList>
            <person name="Kim W."/>
            <person name="Song I."/>
            <person name="Jeong J.-H."/>
            <person name="Kim D."/>
            <person name="Kim S."/>
            <person name="Ryu S."/>
            <person name="Song J.Y."/>
            <person name="Lee S.K."/>
        </authorList>
    </citation>
    <scope>NUCLEOTIDE SEQUENCE [LARGE SCALE GENOMIC DNA]</scope>
    <source>
        <tissue evidence="2">Muscle</tissue>
    </source>
</reference>
<gene>
    <name evidence="2" type="ORF">EYF80_049960</name>
</gene>
<dbReference type="Proteomes" id="UP000314294">
    <property type="component" value="Unassembled WGS sequence"/>
</dbReference>
<feature type="compositionally biased region" description="Basic and acidic residues" evidence="1">
    <location>
        <begin position="100"/>
        <end position="117"/>
    </location>
</feature>
<protein>
    <submittedName>
        <fullName evidence="2">Uncharacterized protein</fullName>
    </submittedName>
</protein>
<dbReference type="OrthoDB" id="4089664at2759"/>
<organism evidence="2 3">
    <name type="scientific">Liparis tanakae</name>
    <name type="common">Tanaka's snailfish</name>
    <dbReference type="NCBI Taxonomy" id="230148"/>
    <lineage>
        <taxon>Eukaryota</taxon>
        <taxon>Metazoa</taxon>
        <taxon>Chordata</taxon>
        <taxon>Craniata</taxon>
        <taxon>Vertebrata</taxon>
        <taxon>Euteleostomi</taxon>
        <taxon>Actinopterygii</taxon>
        <taxon>Neopterygii</taxon>
        <taxon>Teleostei</taxon>
        <taxon>Neoteleostei</taxon>
        <taxon>Acanthomorphata</taxon>
        <taxon>Eupercaria</taxon>
        <taxon>Perciformes</taxon>
        <taxon>Cottioidei</taxon>
        <taxon>Cottales</taxon>
        <taxon>Liparidae</taxon>
        <taxon>Liparis</taxon>
    </lineage>
</organism>
<keyword evidence="3" id="KW-1185">Reference proteome</keyword>
<evidence type="ECO:0000256" key="1">
    <source>
        <dbReference type="SAM" id="MobiDB-lite"/>
    </source>
</evidence>
<accession>A0A4Z2FG49</accession>
<proteinExistence type="predicted"/>